<dbReference type="Gene3D" id="1.10.630.10">
    <property type="entry name" value="Cytochrome P450"/>
    <property type="match status" value="1"/>
</dbReference>
<dbReference type="FunFam" id="1.10.630.10:FF:000238">
    <property type="entry name" value="Cytochrome P450 2A6"/>
    <property type="match status" value="1"/>
</dbReference>
<organism evidence="14 15">
    <name type="scientific">Austrofundulus limnaeus</name>
    <name type="common">Annual killifish</name>
    <dbReference type="NCBI Taxonomy" id="52670"/>
    <lineage>
        <taxon>Eukaryota</taxon>
        <taxon>Metazoa</taxon>
        <taxon>Chordata</taxon>
        <taxon>Craniata</taxon>
        <taxon>Vertebrata</taxon>
        <taxon>Euteleostomi</taxon>
        <taxon>Actinopterygii</taxon>
        <taxon>Neopterygii</taxon>
        <taxon>Teleostei</taxon>
        <taxon>Neoteleostei</taxon>
        <taxon>Acanthomorphata</taxon>
        <taxon>Ovalentaria</taxon>
        <taxon>Atherinomorphae</taxon>
        <taxon>Cyprinodontiformes</taxon>
        <taxon>Rivulidae</taxon>
        <taxon>Austrofundulus</taxon>
    </lineage>
</organism>
<dbReference type="InterPro" id="IPR050182">
    <property type="entry name" value="Cytochrome_P450_fam2"/>
</dbReference>
<evidence type="ECO:0000256" key="9">
    <source>
        <dbReference type="ARBA" id="ARBA00023002"/>
    </source>
</evidence>
<dbReference type="GO" id="GO:0006082">
    <property type="term" value="P:organic acid metabolic process"/>
    <property type="evidence" value="ECO:0007669"/>
    <property type="project" value="TreeGrafter"/>
</dbReference>
<dbReference type="PANTHER" id="PTHR24300:SF319">
    <property type="entry name" value="CYTOCHROME P450, FAMILY 2, SUBFAMILY AC, POLYPEPTIDE 1"/>
    <property type="match status" value="1"/>
</dbReference>
<evidence type="ECO:0000256" key="6">
    <source>
        <dbReference type="ARBA" id="ARBA00022723"/>
    </source>
</evidence>
<dbReference type="InterPro" id="IPR002401">
    <property type="entry name" value="Cyt_P450_E_grp-I"/>
</dbReference>
<evidence type="ECO:0000256" key="4">
    <source>
        <dbReference type="ARBA" id="ARBA00010617"/>
    </source>
</evidence>
<sequence length="345" mass="40067">MFEDLQPPTSALLLGVFVALLLLHLLYFRTFIQEKREPPGPRPVPLFGNLFQVDLKWLDKSLFELSKTYGPVFQVYFGPKQVVVLAGYRAVKQALVNQSDEFRTREIPPIFYDLHKRCGIAFSNGDSWKEMRRFAQTTLRDFGMGKRLSEEMITKECCFLIEEFDQFEGKTFNNTKSLNYAATNVISSLMFGKRFDYKDQIFQAMVERDSEIVRLTGTASLWIYNCFPWLGPALQNWRDFIKIVEDSKMNVRKIIADLTDTLDPEVCRCFVDSFLIRKKHLEDSGIKNSHYHDDNLLYTVLNVFEAGNDTTANTVKWGLLYMAKFPHIQGANISSYHCLDFDTWI</sequence>
<dbReference type="GeneID" id="106518692"/>
<evidence type="ECO:0000256" key="13">
    <source>
        <dbReference type="SAM" id="Phobius"/>
    </source>
</evidence>
<evidence type="ECO:0000256" key="7">
    <source>
        <dbReference type="ARBA" id="ARBA00022824"/>
    </source>
</evidence>
<dbReference type="Proteomes" id="UP000192220">
    <property type="component" value="Unplaced"/>
</dbReference>
<keyword evidence="9" id="KW-0560">Oxidoreductase</keyword>
<dbReference type="RefSeq" id="XP_013865522.1">
    <property type="nucleotide sequence ID" value="XM_014010068.1"/>
</dbReference>
<keyword evidence="13" id="KW-1133">Transmembrane helix</keyword>
<keyword evidence="13" id="KW-0812">Transmembrane</keyword>
<comment type="subcellular location">
    <subcellularLocation>
        <location evidence="3">Endoplasmic reticulum membrane</location>
        <topology evidence="3">Peripheral membrane protein</topology>
    </subcellularLocation>
    <subcellularLocation>
        <location evidence="2">Microsome membrane</location>
        <topology evidence="2">Peripheral membrane protein</topology>
    </subcellularLocation>
</comment>
<gene>
    <name evidence="15" type="primary">LOC106518692</name>
</gene>
<dbReference type="InterPro" id="IPR001128">
    <property type="entry name" value="Cyt_P450"/>
</dbReference>
<keyword evidence="10" id="KW-0408">Iron</keyword>
<accession>A0A2I4BCR2</accession>
<feature type="transmembrane region" description="Helical" evidence="13">
    <location>
        <begin position="12"/>
        <end position="32"/>
    </location>
</feature>
<dbReference type="GO" id="GO:0020037">
    <property type="term" value="F:heme binding"/>
    <property type="evidence" value="ECO:0007669"/>
    <property type="project" value="InterPro"/>
</dbReference>
<reference evidence="15" key="1">
    <citation type="submission" date="2025-08" db="UniProtKB">
        <authorList>
            <consortium name="RefSeq"/>
        </authorList>
    </citation>
    <scope>IDENTIFICATION</scope>
    <source>
        <strain evidence="15">Quisiro</strain>
        <tissue evidence="15">Liver</tissue>
    </source>
</reference>
<name>A0A2I4BCR2_AUSLI</name>
<evidence type="ECO:0000256" key="2">
    <source>
        <dbReference type="ARBA" id="ARBA00004174"/>
    </source>
</evidence>
<dbReference type="STRING" id="52670.A0A2I4BCR2"/>
<dbReference type="InParanoid" id="A0A2I4BCR2"/>
<keyword evidence="8" id="KW-0492">Microsome</keyword>
<keyword evidence="11" id="KW-0503">Monooxygenase</keyword>
<dbReference type="KEGG" id="alim:106518692"/>
<keyword evidence="5" id="KW-0349">Heme</keyword>
<keyword evidence="14" id="KW-1185">Reference proteome</keyword>
<dbReference type="InterPro" id="IPR036396">
    <property type="entry name" value="Cyt_P450_sf"/>
</dbReference>
<evidence type="ECO:0000256" key="1">
    <source>
        <dbReference type="ARBA" id="ARBA00001971"/>
    </source>
</evidence>
<evidence type="ECO:0000256" key="3">
    <source>
        <dbReference type="ARBA" id="ARBA00004406"/>
    </source>
</evidence>
<dbReference type="SUPFAM" id="SSF48264">
    <property type="entry name" value="Cytochrome P450"/>
    <property type="match status" value="1"/>
</dbReference>
<dbReference type="Pfam" id="PF00067">
    <property type="entry name" value="p450"/>
    <property type="match status" value="1"/>
</dbReference>
<evidence type="ECO:0000313" key="14">
    <source>
        <dbReference type="Proteomes" id="UP000192220"/>
    </source>
</evidence>
<evidence type="ECO:0000256" key="12">
    <source>
        <dbReference type="ARBA" id="ARBA00023136"/>
    </source>
</evidence>
<keyword evidence="12 13" id="KW-0472">Membrane</keyword>
<evidence type="ECO:0000256" key="10">
    <source>
        <dbReference type="ARBA" id="ARBA00023004"/>
    </source>
</evidence>
<dbReference type="PANTHER" id="PTHR24300">
    <property type="entry name" value="CYTOCHROME P450 508A4-RELATED"/>
    <property type="match status" value="1"/>
</dbReference>
<keyword evidence="6" id="KW-0479">Metal-binding</keyword>
<protein>
    <submittedName>
        <fullName evidence="15">Cytochrome P450 2K1 isoform X1</fullName>
    </submittedName>
</protein>
<dbReference type="PRINTS" id="PR00463">
    <property type="entry name" value="EP450I"/>
</dbReference>
<evidence type="ECO:0000313" key="15">
    <source>
        <dbReference type="RefSeq" id="XP_013865522.1"/>
    </source>
</evidence>
<comment type="cofactor">
    <cofactor evidence="1">
        <name>heme</name>
        <dbReference type="ChEBI" id="CHEBI:30413"/>
    </cofactor>
</comment>
<dbReference type="GO" id="GO:0006805">
    <property type="term" value="P:xenobiotic metabolic process"/>
    <property type="evidence" value="ECO:0007669"/>
    <property type="project" value="TreeGrafter"/>
</dbReference>
<dbReference type="AlphaFoldDB" id="A0A2I4BCR2"/>
<dbReference type="GO" id="GO:0005789">
    <property type="term" value="C:endoplasmic reticulum membrane"/>
    <property type="evidence" value="ECO:0007669"/>
    <property type="project" value="UniProtKB-SubCell"/>
</dbReference>
<comment type="similarity">
    <text evidence="4">Belongs to the cytochrome P450 family.</text>
</comment>
<evidence type="ECO:0000256" key="5">
    <source>
        <dbReference type="ARBA" id="ARBA00022617"/>
    </source>
</evidence>
<keyword evidence="7" id="KW-0256">Endoplasmic reticulum</keyword>
<proteinExistence type="inferred from homology"/>
<dbReference type="OrthoDB" id="2789670at2759"/>
<evidence type="ECO:0000256" key="8">
    <source>
        <dbReference type="ARBA" id="ARBA00022848"/>
    </source>
</evidence>
<dbReference type="GO" id="GO:0005506">
    <property type="term" value="F:iron ion binding"/>
    <property type="evidence" value="ECO:0007669"/>
    <property type="project" value="InterPro"/>
</dbReference>
<dbReference type="GO" id="GO:0016712">
    <property type="term" value="F:oxidoreductase activity, acting on paired donors, with incorporation or reduction of molecular oxygen, reduced flavin or flavoprotein as one donor, and incorporation of one atom of oxygen"/>
    <property type="evidence" value="ECO:0007669"/>
    <property type="project" value="TreeGrafter"/>
</dbReference>
<evidence type="ECO:0000256" key="11">
    <source>
        <dbReference type="ARBA" id="ARBA00023033"/>
    </source>
</evidence>